<organism evidence="1 2">
    <name type="scientific">Elysia crispata</name>
    <name type="common">lettuce slug</name>
    <dbReference type="NCBI Taxonomy" id="231223"/>
    <lineage>
        <taxon>Eukaryota</taxon>
        <taxon>Metazoa</taxon>
        <taxon>Spiralia</taxon>
        <taxon>Lophotrochozoa</taxon>
        <taxon>Mollusca</taxon>
        <taxon>Gastropoda</taxon>
        <taxon>Heterobranchia</taxon>
        <taxon>Euthyneura</taxon>
        <taxon>Panpulmonata</taxon>
        <taxon>Sacoglossa</taxon>
        <taxon>Placobranchoidea</taxon>
        <taxon>Plakobranchidae</taxon>
        <taxon>Elysia</taxon>
    </lineage>
</organism>
<evidence type="ECO:0000313" key="1">
    <source>
        <dbReference type="EMBL" id="KAK3800411.1"/>
    </source>
</evidence>
<protein>
    <submittedName>
        <fullName evidence="1">Uncharacterized protein</fullName>
    </submittedName>
</protein>
<dbReference type="AlphaFoldDB" id="A0AAE1B7R5"/>
<evidence type="ECO:0000313" key="2">
    <source>
        <dbReference type="Proteomes" id="UP001283361"/>
    </source>
</evidence>
<reference evidence="1" key="1">
    <citation type="journal article" date="2023" name="G3 (Bethesda)">
        <title>A reference genome for the long-term kleptoplast-retaining sea slug Elysia crispata morphotype clarki.</title>
        <authorList>
            <person name="Eastman K.E."/>
            <person name="Pendleton A.L."/>
            <person name="Shaikh M.A."/>
            <person name="Suttiyut T."/>
            <person name="Ogas R."/>
            <person name="Tomko P."/>
            <person name="Gavelis G."/>
            <person name="Widhalm J.R."/>
            <person name="Wisecaver J.H."/>
        </authorList>
    </citation>
    <scope>NUCLEOTIDE SEQUENCE</scope>
    <source>
        <strain evidence="1">ECLA1</strain>
    </source>
</reference>
<accession>A0AAE1B7R5</accession>
<dbReference type="EMBL" id="JAWDGP010000459">
    <property type="protein sequence ID" value="KAK3800411.1"/>
    <property type="molecule type" value="Genomic_DNA"/>
</dbReference>
<comment type="caution">
    <text evidence="1">The sequence shown here is derived from an EMBL/GenBank/DDBJ whole genome shotgun (WGS) entry which is preliminary data.</text>
</comment>
<dbReference type="Proteomes" id="UP001283361">
    <property type="component" value="Unassembled WGS sequence"/>
</dbReference>
<name>A0AAE1B7R5_9GAST</name>
<gene>
    <name evidence="1" type="ORF">RRG08_052794</name>
</gene>
<keyword evidence="2" id="KW-1185">Reference proteome</keyword>
<sequence>MRKQSSRSVLPGYLLWPIKWKKYSSSEGQPGILVLKEIQFFDPTRLVAFESDDTNLTSRTRLFINYVPELELNRYRESIGPQATC</sequence>
<proteinExistence type="predicted"/>